<feature type="transmembrane region" description="Helical" evidence="3">
    <location>
        <begin position="322"/>
        <end position="340"/>
    </location>
</feature>
<accession>Q1JZ09</accession>
<feature type="domain" description="GGDEF" evidence="4">
    <location>
        <begin position="386"/>
        <end position="521"/>
    </location>
</feature>
<sequence>MASFFTKMLAVSLLLVTLCPLQPLAIELSQIKIGVLSFQPKSTSAKRWAVLADHLKKIYPELHHVVIKPMKKDELEKAISNSQIDFVLTNPAQYIRFHNCYGLSAPLATVIRGTRQTPLSGFGGTIFVKADNNRINTLADISTCRVAVPFLHAFGAAQMQQYELHLHHYPVIPEDHFVITGLPHDTVVKAVQTGEADVGFARAGTLERMVQERTIAFSQFKIIHEQPFKDFPARVSTHLYPEWPIAALRHVSQQDQSIVLSALLQMHRIPDGKLPFGVCGFSPPADYNQVENLMRTLRLPPFDRIPEYRLTDIWTQYKTQSSFVLVAMAIIVLLTCYLFVSRRKLYLAQQKLMRISERDPLTGLYNRRKFMNYYEKEWKAAQRSKTPLAVLMIDIDHFKDYNDHYGHLAGDVALTAVAGAIETRITRPRDCTARYGGEEFIGLLPETDDLAAAQVAEKIRIQVEKLQVQHAYSATADHITVSIGITSLQEGDKINRMELINLADKALYEAKEAGRNCVKIA</sequence>
<keyword evidence="3" id="KW-0812">Transmembrane</keyword>
<protein>
    <recommendedName>
        <fullName evidence="1">diguanylate cyclase</fullName>
        <ecNumber evidence="1">2.7.7.65</ecNumber>
    </recommendedName>
</protein>
<dbReference type="EC" id="2.7.7.65" evidence="1"/>
<keyword evidence="3" id="KW-1133">Transmembrane helix</keyword>
<dbReference type="Proteomes" id="UP000005695">
    <property type="component" value="Unassembled WGS sequence"/>
</dbReference>
<keyword evidence="6" id="KW-1185">Reference proteome</keyword>
<dbReference type="EMBL" id="AAEW02000010">
    <property type="protein sequence ID" value="EAT15485.1"/>
    <property type="molecule type" value="Genomic_DNA"/>
</dbReference>
<comment type="catalytic activity">
    <reaction evidence="2">
        <text>2 GTP = 3',3'-c-di-GMP + 2 diphosphate</text>
        <dbReference type="Rhea" id="RHEA:24898"/>
        <dbReference type="ChEBI" id="CHEBI:33019"/>
        <dbReference type="ChEBI" id="CHEBI:37565"/>
        <dbReference type="ChEBI" id="CHEBI:58805"/>
        <dbReference type="EC" id="2.7.7.65"/>
    </reaction>
</comment>
<dbReference type="InterPro" id="IPR043128">
    <property type="entry name" value="Rev_trsase/Diguanyl_cyclase"/>
</dbReference>
<dbReference type="NCBIfam" id="TIGR00254">
    <property type="entry name" value="GGDEF"/>
    <property type="match status" value="1"/>
</dbReference>
<reference evidence="5" key="2">
    <citation type="submission" date="2006-05" db="EMBL/GenBank/DDBJ databases">
        <title>Sequencing of the draft genome and assembly of Desulfuromonas acetoxidans DSM 684.</title>
        <authorList>
            <consortium name="US DOE Joint Genome Institute (JGI-PGF)"/>
            <person name="Copeland A."/>
            <person name="Lucas S."/>
            <person name="Lapidus A."/>
            <person name="Barry K."/>
            <person name="Detter J.C."/>
            <person name="Glavina del Rio T."/>
            <person name="Hammon N."/>
            <person name="Israni S."/>
            <person name="Dalin E."/>
            <person name="Tice H."/>
            <person name="Bruce D."/>
            <person name="Pitluck S."/>
            <person name="Richardson P."/>
        </authorList>
    </citation>
    <scope>NUCLEOTIDE SEQUENCE [LARGE SCALE GENOMIC DNA]</scope>
    <source>
        <strain evidence="5">DSM 684</strain>
    </source>
</reference>
<dbReference type="PANTHER" id="PTHR45138:SF9">
    <property type="entry name" value="DIGUANYLATE CYCLASE DGCM-RELATED"/>
    <property type="match status" value="1"/>
</dbReference>
<dbReference type="AlphaFoldDB" id="Q1JZ09"/>
<evidence type="ECO:0000256" key="1">
    <source>
        <dbReference type="ARBA" id="ARBA00012528"/>
    </source>
</evidence>
<dbReference type="Gene3D" id="3.30.70.270">
    <property type="match status" value="1"/>
</dbReference>
<evidence type="ECO:0000256" key="2">
    <source>
        <dbReference type="ARBA" id="ARBA00034247"/>
    </source>
</evidence>
<dbReference type="Pfam" id="PF12974">
    <property type="entry name" value="Phosphonate-bd"/>
    <property type="match status" value="1"/>
</dbReference>
<dbReference type="InterPro" id="IPR050469">
    <property type="entry name" value="Diguanylate_Cyclase"/>
</dbReference>
<dbReference type="PROSITE" id="PS50887">
    <property type="entry name" value="GGDEF"/>
    <property type="match status" value="1"/>
</dbReference>
<name>Q1JZ09_DESA6</name>
<dbReference type="OrthoDB" id="226486at2"/>
<proteinExistence type="predicted"/>
<organism evidence="5 6">
    <name type="scientific">Desulfuromonas acetoxidans (strain DSM 684 / 11070)</name>
    <dbReference type="NCBI Taxonomy" id="281689"/>
    <lineage>
        <taxon>Bacteria</taxon>
        <taxon>Pseudomonadati</taxon>
        <taxon>Thermodesulfobacteriota</taxon>
        <taxon>Desulfuromonadia</taxon>
        <taxon>Desulfuromonadales</taxon>
        <taxon>Desulfuromonadaceae</taxon>
        <taxon>Desulfuromonas</taxon>
    </lineage>
</organism>
<dbReference type="FunFam" id="3.30.70.270:FF:000001">
    <property type="entry name" value="Diguanylate cyclase domain protein"/>
    <property type="match status" value="1"/>
</dbReference>
<evidence type="ECO:0000256" key="3">
    <source>
        <dbReference type="SAM" id="Phobius"/>
    </source>
</evidence>
<dbReference type="SUPFAM" id="SSF53850">
    <property type="entry name" value="Periplasmic binding protein-like II"/>
    <property type="match status" value="1"/>
</dbReference>
<dbReference type="GO" id="GO:0043709">
    <property type="term" value="P:cell adhesion involved in single-species biofilm formation"/>
    <property type="evidence" value="ECO:0007669"/>
    <property type="project" value="TreeGrafter"/>
</dbReference>
<dbReference type="PANTHER" id="PTHR45138">
    <property type="entry name" value="REGULATORY COMPONENTS OF SENSORY TRANSDUCTION SYSTEM"/>
    <property type="match status" value="1"/>
</dbReference>
<dbReference type="InterPro" id="IPR000160">
    <property type="entry name" value="GGDEF_dom"/>
</dbReference>
<evidence type="ECO:0000313" key="5">
    <source>
        <dbReference type="EMBL" id="EAT15485.1"/>
    </source>
</evidence>
<dbReference type="SUPFAM" id="SSF55073">
    <property type="entry name" value="Nucleotide cyclase"/>
    <property type="match status" value="1"/>
</dbReference>
<dbReference type="Pfam" id="PF00990">
    <property type="entry name" value="GGDEF"/>
    <property type="match status" value="1"/>
</dbReference>
<keyword evidence="3" id="KW-0472">Membrane</keyword>
<evidence type="ECO:0000259" key="4">
    <source>
        <dbReference type="PROSITE" id="PS50887"/>
    </source>
</evidence>
<gene>
    <name evidence="5" type="ORF">Dace_1347</name>
</gene>
<dbReference type="Gene3D" id="3.40.190.10">
    <property type="entry name" value="Periplasmic binding protein-like II"/>
    <property type="match status" value="2"/>
</dbReference>
<dbReference type="GO" id="GO:0005886">
    <property type="term" value="C:plasma membrane"/>
    <property type="evidence" value="ECO:0007669"/>
    <property type="project" value="TreeGrafter"/>
</dbReference>
<comment type="caution">
    <text evidence="5">The sequence shown here is derived from an EMBL/GenBank/DDBJ whole genome shotgun (WGS) entry which is preliminary data.</text>
</comment>
<dbReference type="GO" id="GO:1902201">
    <property type="term" value="P:negative regulation of bacterial-type flagellum-dependent cell motility"/>
    <property type="evidence" value="ECO:0007669"/>
    <property type="project" value="TreeGrafter"/>
</dbReference>
<dbReference type="SMART" id="SM00267">
    <property type="entry name" value="GGDEF"/>
    <property type="match status" value="1"/>
</dbReference>
<evidence type="ECO:0000313" key="6">
    <source>
        <dbReference type="Proteomes" id="UP000005695"/>
    </source>
</evidence>
<dbReference type="InterPro" id="IPR029787">
    <property type="entry name" value="Nucleotide_cyclase"/>
</dbReference>
<dbReference type="CDD" id="cd01949">
    <property type="entry name" value="GGDEF"/>
    <property type="match status" value="1"/>
</dbReference>
<reference evidence="5" key="1">
    <citation type="submission" date="2006-05" db="EMBL/GenBank/DDBJ databases">
        <title>Annotation of the draft genome assembly of Desulfuromonas acetoxidans DSM 684.</title>
        <authorList>
            <consortium name="US DOE Joint Genome Institute (JGI-ORNL)"/>
            <person name="Larimer F."/>
            <person name="Land M."/>
            <person name="Hauser L."/>
        </authorList>
    </citation>
    <scope>NUCLEOTIDE SEQUENCE [LARGE SCALE GENOMIC DNA]</scope>
    <source>
        <strain evidence="5">DSM 684</strain>
    </source>
</reference>
<dbReference type="RefSeq" id="WP_006000815.1">
    <property type="nucleotide sequence ID" value="NZ_AAEW02000010.1"/>
</dbReference>
<dbReference type="GO" id="GO:0052621">
    <property type="term" value="F:diguanylate cyclase activity"/>
    <property type="evidence" value="ECO:0007669"/>
    <property type="project" value="UniProtKB-EC"/>
</dbReference>